<comment type="caution">
    <text evidence="1">The sequence shown here is derived from an EMBL/GenBank/DDBJ whole genome shotgun (WGS) entry which is preliminary data.</text>
</comment>
<organism evidence="1 2">
    <name type="scientific">Brachionus plicatilis</name>
    <name type="common">Marine rotifer</name>
    <name type="synonym">Brachionus muelleri</name>
    <dbReference type="NCBI Taxonomy" id="10195"/>
    <lineage>
        <taxon>Eukaryota</taxon>
        <taxon>Metazoa</taxon>
        <taxon>Spiralia</taxon>
        <taxon>Gnathifera</taxon>
        <taxon>Rotifera</taxon>
        <taxon>Eurotatoria</taxon>
        <taxon>Monogononta</taxon>
        <taxon>Pseudotrocha</taxon>
        <taxon>Ploima</taxon>
        <taxon>Brachionidae</taxon>
        <taxon>Brachionus</taxon>
    </lineage>
</organism>
<keyword evidence="2" id="KW-1185">Reference proteome</keyword>
<accession>A0A3M7T4E4</accession>
<evidence type="ECO:0000313" key="2">
    <source>
        <dbReference type="Proteomes" id="UP000276133"/>
    </source>
</evidence>
<dbReference type="EMBL" id="REGN01000305">
    <property type="protein sequence ID" value="RNA42871.1"/>
    <property type="molecule type" value="Genomic_DNA"/>
</dbReference>
<dbReference type="AlphaFoldDB" id="A0A3M7T4E4"/>
<protein>
    <submittedName>
        <fullName evidence="1">Uncharacterized protein</fullName>
    </submittedName>
</protein>
<evidence type="ECO:0000313" key="1">
    <source>
        <dbReference type="EMBL" id="RNA42871.1"/>
    </source>
</evidence>
<name>A0A3M7T4E4_BRAPC</name>
<sequence>MYYRMPPMFNGPAGVMRTRVAQYLMMDSDRSIIDHMRRNWAQNHGDVSEEVI</sequence>
<reference evidence="1 2" key="1">
    <citation type="journal article" date="2018" name="Sci. Rep.">
        <title>Genomic signatures of local adaptation to the degree of environmental predictability in rotifers.</title>
        <authorList>
            <person name="Franch-Gras L."/>
            <person name="Hahn C."/>
            <person name="Garcia-Roger E.M."/>
            <person name="Carmona M.J."/>
            <person name="Serra M."/>
            <person name="Gomez A."/>
        </authorList>
    </citation>
    <scope>NUCLEOTIDE SEQUENCE [LARGE SCALE GENOMIC DNA]</scope>
    <source>
        <strain evidence="1">HYR1</strain>
    </source>
</reference>
<feature type="non-terminal residue" evidence="1">
    <location>
        <position position="52"/>
    </location>
</feature>
<gene>
    <name evidence="1" type="ORF">BpHYR1_005764</name>
</gene>
<dbReference type="Proteomes" id="UP000276133">
    <property type="component" value="Unassembled WGS sequence"/>
</dbReference>
<proteinExistence type="predicted"/>